<dbReference type="RefSeq" id="WP_012298739.1">
    <property type="nucleotide sequence ID" value="NC_010407.1"/>
</dbReference>
<dbReference type="EMBL" id="AM849034">
    <property type="protein sequence ID" value="CAQ01471.1"/>
    <property type="molecule type" value="Genomic_DNA"/>
</dbReference>
<evidence type="ECO:0000256" key="1">
    <source>
        <dbReference type="SAM" id="MobiDB-lite"/>
    </source>
</evidence>
<dbReference type="CDD" id="cd00118">
    <property type="entry name" value="LysM"/>
    <property type="match status" value="3"/>
</dbReference>
<dbReference type="PANTHER" id="PTHR33734:SF22">
    <property type="entry name" value="MEMBRANE-BOUND LYTIC MUREIN TRANSGLYCOSYLASE D"/>
    <property type="match status" value="1"/>
</dbReference>
<dbReference type="SMART" id="SM00257">
    <property type="entry name" value="LysM"/>
    <property type="match status" value="3"/>
</dbReference>
<keyword evidence="3" id="KW-1185">Reference proteome</keyword>
<dbReference type="CAZy" id="CBM50">
    <property type="family name" value="Carbohydrate-Binding Module Family 50"/>
</dbReference>
<dbReference type="AlphaFoldDB" id="B0RI44"/>
<dbReference type="Gene3D" id="3.10.350.10">
    <property type="entry name" value="LysM domain"/>
    <property type="match status" value="3"/>
</dbReference>
<dbReference type="KEGG" id="cms:CMS1360"/>
<dbReference type="SUPFAM" id="SSF54106">
    <property type="entry name" value="LysM domain"/>
    <property type="match status" value="3"/>
</dbReference>
<dbReference type="eggNOG" id="COG1388">
    <property type="taxonomic scope" value="Bacteria"/>
</dbReference>
<protein>
    <submittedName>
        <fullName evidence="2">Peptidoglycan-binding protein</fullName>
    </submittedName>
</protein>
<dbReference type="Pfam" id="PF23473">
    <property type="entry name" value="LysM3_LYK4_5"/>
    <property type="match status" value="1"/>
</dbReference>
<dbReference type="InterPro" id="IPR018392">
    <property type="entry name" value="LysM"/>
</dbReference>
<feature type="region of interest" description="Disordered" evidence="1">
    <location>
        <begin position="205"/>
        <end position="224"/>
    </location>
</feature>
<gene>
    <name evidence="2" type="ordered locus">CMS1360</name>
</gene>
<dbReference type="Proteomes" id="UP000001318">
    <property type="component" value="Chromosome"/>
</dbReference>
<dbReference type="PANTHER" id="PTHR33734">
    <property type="entry name" value="LYSM DOMAIN-CONTAINING GPI-ANCHORED PROTEIN 2"/>
    <property type="match status" value="1"/>
</dbReference>
<dbReference type="GO" id="GO:0008932">
    <property type="term" value="F:lytic endotransglycosylase activity"/>
    <property type="evidence" value="ECO:0007669"/>
    <property type="project" value="TreeGrafter"/>
</dbReference>
<accession>B0RI44</accession>
<feature type="region of interest" description="Disordered" evidence="1">
    <location>
        <begin position="1"/>
        <end position="24"/>
    </location>
</feature>
<dbReference type="HOGENOM" id="CLU_053484_0_0_11"/>
<name>B0RI44_CLASE</name>
<reference evidence="2 3" key="1">
    <citation type="journal article" date="2008" name="J. Bacteriol.">
        <title>Genome of the actinomycete plant pathogen Clavibacter michiganensis subsp. sepedonicus suggests recent niche adaptation.</title>
        <authorList>
            <person name="Bentley S.D."/>
            <person name="Corton C."/>
            <person name="Brown S.E."/>
            <person name="Barron A."/>
            <person name="Clark L."/>
            <person name="Doggett J."/>
            <person name="Harris B."/>
            <person name="Ormond D."/>
            <person name="Quail M.A."/>
            <person name="May G."/>
            <person name="Francis D."/>
            <person name="Knudson D."/>
            <person name="Parkhill J."/>
            <person name="Ishimaru C.A."/>
        </authorList>
    </citation>
    <scope>NUCLEOTIDE SEQUENCE [LARGE SCALE GENOMIC DNA]</scope>
    <source>
        <strain evidence="3">ATCC 33113 / DSM 20744 / JCM 9667 / LMG 2889 / ICMP 2535 / C-1</strain>
    </source>
</reference>
<dbReference type="Pfam" id="PF01476">
    <property type="entry name" value="LysM"/>
    <property type="match status" value="2"/>
</dbReference>
<proteinExistence type="predicted"/>
<evidence type="ECO:0000313" key="2">
    <source>
        <dbReference type="EMBL" id="CAQ01471.1"/>
    </source>
</evidence>
<sequence length="426" mass="43066">MPMTEPTSPRDPSRSSDTATGRSANRRSKALLATMPIVLVGSLAVSLGMATPAEAAPVKRVPKAKSGPTQTKLPRVAAPTAAPAAAPTVAAPSTYVVEQGDTVSSIAGQFGLSTASVLAQNGLGWKTTIFPGQTLTLGGSGSGSSTAAPVAAPTGSSASYTVVAGDTVTGIAGKHGVSTSSVLQANGLQATSTIFPGNRLTIPGAGSSAAPATPATPTSASPAAKQGLSGTYTIATGDTLHSIATKSGVTVQDLLNANGLNWSSIIYAGSKLTIPHASTAVVQVASLDGTTIMTDEMRSNARVIVQVGRSAGVSDYGLVIALATAAQESTLRNLDWGDRDSIGLFQQRPSQGWGQPAQLNDPVYAARAFFGGSVNPNPGATRGLLDIAGWKSMTVTQAAQAVQYSAYPDAYAKWEASAWAWLDEIG</sequence>
<dbReference type="InterPro" id="IPR056563">
    <property type="entry name" value="LysM3_LYK4_5"/>
</dbReference>
<dbReference type="InterPro" id="IPR036779">
    <property type="entry name" value="LysM_dom_sf"/>
</dbReference>
<dbReference type="STRING" id="31964.CMS1360"/>
<dbReference type="GeneID" id="29470765"/>
<organism evidence="2 3">
    <name type="scientific">Clavibacter sepedonicus</name>
    <name type="common">Clavibacter michiganensis subsp. sepedonicus</name>
    <dbReference type="NCBI Taxonomy" id="31964"/>
    <lineage>
        <taxon>Bacteria</taxon>
        <taxon>Bacillati</taxon>
        <taxon>Actinomycetota</taxon>
        <taxon>Actinomycetes</taxon>
        <taxon>Micrococcales</taxon>
        <taxon>Microbacteriaceae</taxon>
        <taxon>Clavibacter</taxon>
    </lineage>
</organism>
<dbReference type="PROSITE" id="PS51782">
    <property type="entry name" value="LYSM"/>
    <property type="match status" value="3"/>
</dbReference>
<evidence type="ECO:0000313" key="3">
    <source>
        <dbReference type="Proteomes" id="UP000001318"/>
    </source>
</evidence>